<gene>
    <name evidence="1" type="ORF">SAMN02745176_01637</name>
</gene>
<accession>A0A1M6EPV4</accession>
<protein>
    <submittedName>
        <fullName evidence="1">Uncharacterized protein</fullName>
    </submittedName>
</protein>
<reference evidence="1 2" key="1">
    <citation type="submission" date="2016-11" db="EMBL/GenBank/DDBJ databases">
        <authorList>
            <person name="Jaros S."/>
            <person name="Januszkiewicz K."/>
            <person name="Wedrychowicz H."/>
        </authorList>
    </citation>
    <scope>NUCLEOTIDE SEQUENCE [LARGE SCALE GENOMIC DNA]</scope>
    <source>
        <strain evidence="1 2">DSM 19022</strain>
    </source>
</reference>
<evidence type="ECO:0000313" key="2">
    <source>
        <dbReference type="Proteomes" id="UP000184442"/>
    </source>
</evidence>
<keyword evidence="2" id="KW-1185">Reference proteome</keyword>
<dbReference type="RefSeq" id="WP_073025724.1">
    <property type="nucleotide sequence ID" value="NZ_FQZS01000010.1"/>
</dbReference>
<sequence length="77" mass="9168">MKTHELAIKEIIKAHEELGQPMTKSDKKALEELNGFQLIQELQMTREMLDVRQRRELLRMTQELVELQKAQFMKEGE</sequence>
<dbReference type="AlphaFoldDB" id="A0A1M6EPV4"/>
<proteinExistence type="predicted"/>
<dbReference type="STRING" id="1122184.SAMN02745176_01637"/>
<dbReference type="EMBL" id="FQZS01000010">
    <property type="protein sequence ID" value="SHI87577.1"/>
    <property type="molecule type" value="Genomic_DNA"/>
</dbReference>
<name>A0A1M6EPV4_9FIRM</name>
<dbReference type="Proteomes" id="UP000184442">
    <property type="component" value="Unassembled WGS sequence"/>
</dbReference>
<organism evidence="1 2">
    <name type="scientific">Lutispora thermophila DSM 19022</name>
    <dbReference type="NCBI Taxonomy" id="1122184"/>
    <lineage>
        <taxon>Bacteria</taxon>
        <taxon>Bacillati</taxon>
        <taxon>Bacillota</taxon>
        <taxon>Clostridia</taxon>
        <taxon>Lutisporales</taxon>
        <taxon>Lutisporaceae</taxon>
        <taxon>Lutispora</taxon>
    </lineage>
</organism>
<evidence type="ECO:0000313" key="1">
    <source>
        <dbReference type="EMBL" id="SHI87577.1"/>
    </source>
</evidence>